<comment type="caution">
    <text evidence="2">The sequence shown here is derived from an EMBL/GenBank/DDBJ whole genome shotgun (WGS) entry which is preliminary data.</text>
</comment>
<dbReference type="Pfam" id="PF10067">
    <property type="entry name" value="DUF2306"/>
    <property type="match status" value="1"/>
</dbReference>
<feature type="transmembrane region" description="Helical" evidence="1">
    <location>
        <begin position="115"/>
        <end position="135"/>
    </location>
</feature>
<evidence type="ECO:0000256" key="1">
    <source>
        <dbReference type="SAM" id="Phobius"/>
    </source>
</evidence>
<dbReference type="EMBL" id="SNTZ01000002">
    <property type="protein sequence ID" value="THV60052.1"/>
    <property type="molecule type" value="Genomic_DNA"/>
</dbReference>
<feature type="transmembrane region" description="Helical" evidence="1">
    <location>
        <begin position="147"/>
        <end position="164"/>
    </location>
</feature>
<accession>A0A4S8RQ76</accession>
<sequence length="218" mass="25831">MLTRKRKILLGNLFFWGIVLLVSTYYYLTNVESYIFYNPSEVSEVKLKYKWWLVAHFAPAATTLFLGPLQFIPYIRNRFLKFHRISGKIYIIGSLVSALTVYVLLVTTYSLPGAIPSLALLATIWIFTTIMAYISIRKRNVKVHKEFMIRSYVCGLAFVFIRLLPEVDYFTGIFSFIEDETMRYTIYEWICWVYPLMITEFFLSWRPQLKKLLKTSRK</sequence>
<feature type="transmembrane region" description="Helical" evidence="1">
    <location>
        <begin position="184"/>
        <end position="205"/>
    </location>
</feature>
<dbReference type="RefSeq" id="WP_136565637.1">
    <property type="nucleotide sequence ID" value="NZ_JBNZAV010000002.1"/>
</dbReference>
<dbReference type="Proteomes" id="UP000310406">
    <property type="component" value="Unassembled WGS sequence"/>
</dbReference>
<keyword evidence="1" id="KW-0472">Membrane</keyword>
<name>A0A4S8RQ76_9FLAO</name>
<feature type="transmembrane region" description="Helical" evidence="1">
    <location>
        <begin position="9"/>
        <end position="29"/>
    </location>
</feature>
<feature type="transmembrane region" description="Helical" evidence="1">
    <location>
        <begin position="49"/>
        <end position="69"/>
    </location>
</feature>
<protein>
    <submittedName>
        <fullName evidence="2">DUF2306 domain-containing protein</fullName>
    </submittedName>
</protein>
<proteinExistence type="predicted"/>
<dbReference type="OrthoDB" id="6385003at2"/>
<keyword evidence="3" id="KW-1185">Reference proteome</keyword>
<keyword evidence="1" id="KW-1133">Transmembrane helix</keyword>
<organism evidence="2 3">
    <name type="scientific">Flagellimonas alvinocaridis</name>
    <dbReference type="NCBI Taxonomy" id="2530200"/>
    <lineage>
        <taxon>Bacteria</taxon>
        <taxon>Pseudomonadati</taxon>
        <taxon>Bacteroidota</taxon>
        <taxon>Flavobacteriia</taxon>
        <taxon>Flavobacteriales</taxon>
        <taxon>Flavobacteriaceae</taxon>
        <taxon>Flagellimonas</taxon>
    </lineage>
</organism>
<dbReference type="AlphaFoldDB" id="A0A4S8RQ76"/>
<gene>
    <name evidence="2" type="ORF">EZV76_05685</name>
</gene>
<keyword evidence="1" id="KW-0812">Transmembrane</keyword>
<reference evidence="2 3" key="1">
    <citation type="submission" date="2019-03" db="EMBL/GenBank/DDBJ databases">
        <title>Muricauda SCR12 sp.nov, a marine bacterium isolated from Pacific Ocean:the Okinawa trough.</title>
        <authorList>
            <person name="Liu L."/>
        </authorList>
    </citation>
    <scope>NUCLEOTIDE SEQUENCE [LARGE SCALE GENOMIC DNA]</scope>
    <source>
        <strain evidence="2 3">SCR12</strain>
    </source>
</reference>
<evidence type="ECO:0000313" key="3">
    <source>
        <dbReference type="Proteomes" id="UP000310406"/>
    </source>
</evidence>
<evidence type="ECO:0000313" key="2">
    <source>
        <dbReference type="EMBL" id="THV60052.1"/>
    </source>
</evidence>
<feature type="transmembrane region" description="Helical" evidence="1">
    <location>
        <begin position="89"/>
        <end position="109"/>
    </location>
</feature>
<dbReference type="InterPro" id="IPR018750">
    <property type="entry name" value="DUF2306_membrane"/>
</dbReference>